<dbReference type="PROSITE" id="PS51257">
    <property type="entry name" value="PROKAR_LIPOPROTEIN"/>
    <property type="match status" value="1"/>
</dbReference>
<sequence length="220" mass="25263">MKLKKSTVIVIVLSWILFFCACFLIFLKLDKEHTEKITNEKIFREETEASEKKNTDAVAASQPVEPETEKLLSFMNEYYKKLRAGDEKGLKGMVEDPKDLVSSRVVKKLHKYVESYENLSFHTEKGADEQSFIVYAAYSTKIRGIKTPAPGMSQYYIVKKGQSYLLYNNEKHYTAQMKNALNAGLATEKVKQLIKETNDAFEKALKSDKKLKKFFDKGKS</sequence>
<name>A0A6N2SXN5_9FIRM</name>
<proteinExistence type="predicted"/>
<gene>
    <name evidence="1" type="ORF">ACLFYP115_01184</name>
</gene>
<dbReference type="RefSeq" id="WP_006566816.1">
    <property type="nucleotide sequence ID" value="NZ_BAABRZ010000001.1"/>
</dbReference>
<evidence type="ECO:0000313" key="1">
    <source>
        <dbReference type="EMBL" id="VYS98343.1"/>
    </source>
</evidence>
<dbReference type="AlphaFoldDB" id="A0A6N2SXN5"/>
<dbReference type="EMBL" id="CACRSQ010000003">
    <property type="protein sequence ID" value="VYS98343.1"/>
    <property type="molecule type" value="Genomic_DNA"/>
</dbReference>
<protein>
    <submittedName>
        <fullName evidence="1">Uncharacterized protein</fullName>
    </submittedName>
</protein>
<accession>A0A6N2SXN5</accession>
<dbReference type="GeneID" id="69471074"/>
<organism evidence="1">
    <name type="scientific">Anaerostipes caccae</name>
    <dbReference type="NCBI Taxonomy" id="105841"/>
    <lineage>
        <taxon>Bacteria</taxon>
        <taxon>Bacillati</taxon>
        <taxon>Bacillota</taxon>
        <taxon>Clostridia</taxon>
        <taxon>Lachnospirales</taxon>
        <taxon>Lachnospiraceae</taxon>
        <taxon>Anaerostipes</taxon>
    </lineage>
</organism>
<reference evidence="1" key="1">
    <citation type="submission" date="2019-11" db="EMBL/GenBank/DDBJ databases">
        <authorList>
            <person name="Feng L."/>
        </authorList>
    </citation>
    <scope>NUCLEOTIDE SEQUENCE</scope>
    <source>
        <strain evidence="1">AcaccaeLFYP115</strain>
    </source>
</reference>